<dbReference type="EMBL" id="AHZU02000971">
    <property type="protein sequence ID" value="KFG37938.1"/>
    <property type="molecule type" value="Genomic_DNA"/>
</dbReference>
<dbReference type="Pfam" id="PF24681">
    <property type="entry name" value="Kelch_KLHDC2_KLHL20_DRC7"/>
    <property type="match status" value="2"/>
</dbReference>
<evidence type="ECO:0000313" key="6">
    <source>
        <dbReference type="Proteomes" id="UP000028837"/>
    </source>
</evidence>
<evidence type="ECO:0000256" key="2">
    <source>
        <dbReference type="ARBA" id="ARBA00022737"/>
    </source>
</evidence>
<dbReference type="PANTHER" id="PTHR46647">
    <property type="entry name" value="RAB9 EFFECTOR PROTEIN WITH KELCH MOTIFS"/>
    <property type="match status" value="1"/>
</dbReference>
<evidence type="ECO:0000256" key="3">
    <source>
        <dbReference type="SAM" id="Coils"/>
    </source>
</evidence>
<keyword evidence="1" id="KW-0880">Kelch repeat</keyword>
<dbReference type="AlphaFoldDB" id="A0A086K0M0"/>
<proteinExistence type="predicted"/>
<feature type="compositionally biased region" description="Acidic residues" evidence="4">
    <location>
        <begin position="37"/>
        <end position="46"/>
    </location>
</feature>
<dbReference type="InterPro" id="IPR015915">
    <property type="entry name" value="Kelch-typ_b-propeller"/>
</dbReference>
<evidence type="ECO:0000256" key="4">
    <source>
        <dbReference type="SAM" id="MobiDB-lite"/>
    </source>
</evidence>
<accession>A0A086K0M0</accession>
<name>A0A086K0M0_TOXGO</name>
<dbReference type="SUPFAM" id="SSF50965">
    <property type="entry name" value="Galactose oxidase, central domain"/>
    <property type="match status" value="1"/>
</dbReference>
<gene>
    <name evidence="5" type="ORF">TGDOM2_203810</name>
</gene>
<dbReference type="OrthoDB" id="45365at2759"/>
<dbReference type="InterPro" id="IPR052124">
    <property type="entry name" value="Rab9_kelch_effector"/>
</dbReference>
<keyword evidence="2" id="KW-0677">Repeat</keyword>
<feature type="coiled-coil region" evidence="3">
    <location>
        <begin position="487"/>
        <end position="528"/>
    </location>
</feature>
<organism evidence="5 6">
    <name type="scientific">Toxoplasma gondii GAB2-2007-GAL-DOM2</name>
    <dbReference type="NCBI Taxonomy" id="1130820"/>
    <lineage>
        <taxon>Eukaryota</taxon>
        <taxon>Sar</taxon>
        <taxon>Alveolata</taxon>
        <taxon>Apicomplexa</taxon>
        <taxon>Conoidasida</taxon>
        <taxon>Coccidia</taxon>
        <taxon>Eucoccidiorida</taxon>
        <taxon>Eimeriorina</taxon>
        <taxon>Sarcocystidae</taxon>
        <taxon>Toxoplasma</taxon>
    </lineage>
</organism>
<evidence type="ECO:0000256" key="1">
    <source>
        <dbReference type="ARBA" id="ARBA00022441"/>
    </source>
</evidence>
<comment type="caution">
    <text evidence="5">The sequence shown here is derived from an EMBL/GenBank/DDBJ whole genome shotgun (WGS) entry which is preliminary data.</text>
</comment>
<reference evidence="5 6" key="1">
    <citation type="submission" date="2014-02" db="EMBL/GenBank/DDBJ databases">
        <authorList>
            <person name="Sibley D."/>
            <person name="Venepally P."/>
            <person name="Karamycheva S."/>
            <person name="Hadjithomas M."/>
            <person name="Khan A."/>
            <person name="Brunk B."/>
            <person name="Roos D."/>
            <person name="Caler E."/>
            <person name="Lorenzi H."/>
        </authorList>
    </citation>
    <scope>NUCLEOTIDE SEQUENCE [LARGE SCALE GENOMIC DNA]</scope>
    <source>
        <strain evidence="5 6">GAB2-2007-GAL-DOM2</strain>
    </source>
</reference>
<keyword evidence="3" id="KW-0175">Coiled coil</keyword>
<dbReference type="VEuPathDB" id="ToxoDB:TGDOM2_203810"/>
<sequence>MVTKAGSPSEDGPSRKSNAEGSKITDETNTTLAAGDGDSDETSGDETAERAALRGGTGGGARKLSRVGKEVQRRTSKMINTINTKFKREYSRGLQMQGIVPAADDMATAANSTSTGFFSPPSFQLTQIIHDSRCFLPRVGHVCVASGGDILIFGGVDHKQTVTNDFLRYVPGLNVFEPIKAQGDIPSARSFCTIVPCVASGTNREQLILFGGCDDGEQLSTTYKYDPPMRTWTAVQTEHKPPARHGHVALVNDGRVYIHGGYDGDRVMDDMWQFAGADWTQVQYRSPKGAAPGTQLAETIAMPARTGHSACMWLHSRHKVPCFYFFGGDVSGTGSATNDLWIFTLSTCRWNQIVDYAGSAPPPRFKHGSCIFDNHWMLVCGGVNHGWFRDSVLGDMYAYDMQANCWFSITVQSVLSPANVELSNLTVIQSTRAIYSFGAREEGTNSSVATCDVFRLSPLVTFVSFSALRLQVEALDEIVKLTTETQSAEKVAKLAQMQNAISKLTEEMTAIREENESLKKRLSEVERLVPR</sequence>
<feature type="compositionally biased region" description="Basic and acidic residues" evidence="4">
    <location>
        <begin position="12"/>
        <end position="26"/>
    </location>
</feature>
<feature type="region of interest" description="Disordered" evidence="4">
    <location>
        <begin position="1"/>
        <end position="75"/>
    </location>
</feature>
<protein>
    <submittedName>
        <fullName evidence="5">Kelch repeat-containing protein</fullName>
    </submittedName>
</protein>
<evidence type="ECO:0000313" key="5">
    <source>
        <dbReference type="EMBL" id="KFG37938.1"/>
    </source>
</evidence>
<dbReference type="Proteomes" id="UP000028837">
    <property type="component" value="Unassembled WGS sequence"/>
</dbReference>
<dbReference type="PANTHER" id="PTHR46647:SF1">
    <property type="entry name" value="RAB9 EFFECTOR PROTEIN WITH KELCH MOTIFS"/>
    <property type="match status" value="1"/>
</dbReference>
<dbReference type="InterPro" id="IPR011043">
    <property type="entry name" value="Gal_Oxase/kelch_b-propeller"/>
</dbReference>
<dbReference type="Gene3D" id="2.120.10.80">
    <property type="entry name" value="Kelch-type beta propeller"/>
    <property type="match status" value="2"/>
</dbReference>